<keyword evidence="3" id="KW-0378">Hydrolase</keyword>
<feature type="compositionally biased region" description="Polar residues" evidence="1">
    <location>
        <begin position="111"/>
        <end position="122"/>
    </location>
</feature>
<dbReference type="Gene3D" id="3.30.750.44">
    <property type="match status" value="1"/>
</dbReference>
<dbReference type="Proteomes" id="UP000195880">
    <property type="component" value="Chromosome"/>
</dbReference>
<evidence type="ECO:0000313" key="3">
    <source>
        <dbReference type="EMBL" id="ARX89050.1"/>
    </source>
</evidence>
<dbReference type="GO" id="GO:0006508">
    <property type="term" value="P:proteolysis"/>
    <property type="evidence" value="ECO:0007669"/>
    <property type="project" value="UniProtKB-KW"/>
</dbReference>
<dbReference type="RefSeq" id="WP_418353415.1">
    <property type="nucleotide sequence ID" value="NZ_CP021748.1"/>
</dbReference>
<dbReference type="KEGG" id="salf:SMD44_08537"/>
<name>A0A1Z1WRJ2_9ACTN</name>
<keyword evidence="3" id="KW-0645">Protease</keyword>
<dbReference type="SUPFAM" id="SSF52096">
    <property type="entry name" value="ClpP/crotonase"/>
    <property type="match status" value="1"/>
</dbReference>
<reference evidence="3 4" key="1">
    <citation type="submission" date="2017-05" db="EMBL/GenBank/DDBJ databases">
        <title>Streptomyces alboflavus Genome sequencing and assembly.</title>
        <authorList>
            <person name="Wang Y."/>
            <person name="Du B."/>
            <person name="Ding Y."/>
            <person name="Liu H."/>
            <person name="Hou Q."/>
            <person name="Liu K."/>
            <person name="Wang C."/>
            <person name="Yao L."/>
        </authorList>
    </citation>
    <scope>NUCLEOTIDE SEQUENCE [LARGE SCALE GENOMIC DNA]</scope>
    <source>
        <strain evidence="3 4">MDJK44</strain>
    </source>
</reference>
<dbReference type="EMBL" id="CP021748">
    <property type="protein sequence ID" value="ARX89050.1"/>
    <property type="molecule type" value="Genomic_DNA"/>
</dbReference>
<proteinExistence type="predicted"/>
<accession>A0A1Z1WRJ2</accession>
<dbReference type="AlphaFoldDB" id="A0A1Z1WRJ2"/>
<dbReference type="STRING" id="67267.GCA_000716675_00496"/>
<dbReference type="Pfam" id="PF14684">
    <property type="entry name" value="Tricorn_C1"/>
    <property type="match status" value="1"/>
</dbReference>
<evidence type="ECO:0000259" key="2">
    <source>
        <dbReference type="Pfam" id="PF14684"/>
    </source>
</evidence>
<keyword evidence="4" id="KW-1185">Reference proteome</keyword>
<gene>
    <name evidence="3" type="ORF">SMD44_08537</name>
</gene>
<dbReference type="GO" id="GO:0008233">
    <property type="term" value="F:peptidase activity"/>
    <property type="evidence" value="ECO:0007669"/>
    <property type="project" value="UniProtKB-KW"/>
</dbReference>
<feature type="compositionally biased region" description="Basic residues" evidence="1">
    <location>
        <begin position="92"/>
        <end position="106"/>
    </location>
</feature>
<feature type="domain" description="Tricorn protease C1" evidence="2">
    <location>
        <begin position="32"/>
        <end position="81"/>
    </location>
</feature>
<evidence type="ECO:0000256" key="1">
    <source>
        <dbReference type="SAM" id="MobiDB-lite"/>
    </source>
</evidence>
<dbReference type="eggNOG" id="COG0793">
    <property type="taxonomic scope" value="Bacteria"/>
</dbReference>
<evidence type="ECO:0000313" key="4">
    <source>
        <dbReference type="Proteomes" id="UP000195880"/>
    </source>
</evidence>
<sequence>MDGTTGHQELRRVAKLPATCTGPAPEGPVATFDVFWQSYEENYPFFAAKGIDWHAMRDRYRPKVHADTTPEELFAIFSEMLDPARGHALRGGVRRGTQRRSARCRPARNWTPGSRSSSSHAT</sequence>
<feature type="region of interest" description="Disordered" evidence="1">
    <location>
        <begin position="89"/>
        <end position="122"/>
    </location>
</feature>
<organism evidence="3 4">
    <name type="scientific">Streptomyces alboflavus</name>
    <dbReference type="NCBI Taxonomy" id="67267"/>
    <lineage>
        <taxon>Bacteria</taxon>
        <taxon>Bacillati</taxon>
        <taxon>Actinomycetota</taxon>
        <taxon>Actinomycetes</taxon>
        <taxon>Kitasatosporales</taxon>
        <taxon>Streptomycetaceae</taxon>
        <taxon>Streptomyces</taxon>
    </lineage>
</organism>
<protein>
    <submittedName>
        <fullName evidence="3">Protease</fullName>
    </submittedName>
</protein>
<dbReference type="InterPro" id="IPR028204">
    <property type="entry name" value="Tricorn_C1"/>
</dbReference>
<dbReference type="InterPro" id="IPR029045">
    <property type="entry name" value="ClpP/crotonase-like_dom_sf"/>
</dbReference>